<dbReference type="AlphaFoldDB" id="A0A8H3VTJ3"/>
<protein>
    <recommendedName>
        <fullName evidence="5">RCC1-like domain-containing protein</fullName>
    </recommendedName>
</protein>
<feature type="repeat" description="RCC1" evidence="3">
    <location>
        <begin position="469"/>
        <end position="523"/>
    </location>
</feature>
<evidence type="ECO:0000256" key="1">
    <source>
        <dbReference type="ARBA" id="ARBA00022658"/>
    </source>
</evidence>
<feature type="repeat" description="RCC1" evidence="3">
    <location>
        <begin position="95"/>
        <end position="149"/>
    </location>
</feature>
<dbReference type="PRINTS" id="PR00633">
    <property type="entry name" value="RCCNDNSATION"/>
</dbReference>
<feature type="compositionally biased region" description="Low complexity" evidence="4">
    <location>
        <begin position="31"/>
        <end position="43"/>
    </location>
</feature>
<dbReference type="GO" id="GO:0005737">
    <property type="term" value="C:cytoplasm"/>
    <property type="evidence" value="ECO:0007669"/>
    <property type="project" value="TreeGrafter"/>
</dbReference>
<evidence type="ECO:0000259" key="5">
    <source>
        <dbReference type="Pfam" id="PF25390"/>
    </source>
</evidence>
<accession>A0A8H3VTJ3</accession>
<keyword evidence="2" id="KW-0677">Repeat</keyword>
<dbReference type="Proteomes" id="UP000490939">
    <property type="component" value="Unassembled WGS sequence"/>
</dbReference>
<feature type="repeat" description="RCC1" evidence="3">
    <location>
        <begin position="232"/>
        <end position="289"/>
    </location>
</feature>
<evidence type="ECO:0000256" key="4">
    <source>
        <dbReference type="SAM" id="MobiDB-lite"/>
    </source>
</evidence>
<dbReference type="EMBL" id="WNWR01000033">
    <property type="protein sequence ID" value="KAE9993292.1"/>
    <property type="molecule type" value="Genomic_DNA"/>
</dbReference>
<feature type="repeat" description="RCC1" evidence="3">
    <location>
        <begin position="401"/>
        <end position="468"/>
    </location>
</feature>
<feature type="region of interest" description="Disordered" evidence="4">
    <location>
        <begin position="161"/>
        <end position="210"/>
    </location>
</feature>
<name>A0A8H3VTJ3_VENIN</name>
<dbReference type="InterPro" id="IPR051553">
    <property type="entry name" value="Ran_GTPase-activating"/>
</dbReference>
<feature type="domain" description="RCC1-like" evidence="5">
    <location>
        <begin position="96"/>
        <end position="519"/>
    </location>
</feature>
<dbReference type="Pfam" id="PF25390">
    <property type="entry name" value="WD40_RLD"/>
    <property type="match status" value="1"/>
</dbReference>
<dbReference type="PANTHER" id="PTHR45982:SF1">
    <property type="entry name" value="REGULATOR OF CHROMOSOME CONDENSATION"/>
    <property type="match status" value="1"/>
</dbReference>
<evidence type="ECO:0000313" key="9">
    <source>
        <dbReference type="Proteomes" id="UP000447873"/>
    </source>
</evidence>
<dbReference type="Proteomes" id="UP000447873">
    <property type="component" value="Unassembled WGS sequence"/>
</dbReference>
<evidence type="ECO:0000313" key="6">
    <source>
        <dbReference type="EMBL" id="KAE9977274.1"/>
    </source>
</evidence>
<feature type="region of interest" description="Disordered" evidence="4">
    <location>
        <begin position="1"/>
        <end position="92"/>
    </location>
</feature>
<dbReference type="GO" id="GO:0005085">
    <property type="term" value="F:guanyl-nucleotide exchange factor activity"/>
    <property type="evidence" value="ECO:0007669"/>
    <property type="project" value="TreeGrafter"/>
</dbReference>
<dbReference type="InterPro" id="IPR009091">
    <property type="entry name" value="RCC1/BLIP-II"/>
</dbReference>
<evidence type="ECO:0000313" key="7">
    <source>
        <dbReference type="EMBL" id="KAE9978588.1"/>
    </source>
</evidence>
<dbReference type="InterPro" id="IPR000408">
    <property type="entry name" value="Reg_chr_condens"/>
</dbReference>
<dbReference type="InterPro" id="IPR058923">
    <property type="entry name" value="RCC1-like_dom"/>
</dbReference>
<dbReference type="EMBL" id="WNWS01000133">
    <property type="protein sequence ID" value="KAE9978588.1"/>
    <property type="molecule type" value="Genomic_DNA"/>
</dbReference>
<evidence type="ECO:0000256" key="2">
    <source>
        <dbReference type="ARBA" id="ARBA00022737"/>
    </source>
</evidence>
<feature type="repeat" description="RCC1" evidence="3">
    <location>
        <begin position="290"/>
        <end position="345"/>
    </location>
</feature>
<dbReference type="Proteomes" id="UP000433883">
    <property type="component" value="Unassembled WGS sequence"/>
</dbReference>
<organism evidence="8 10">
    <name type="scientific">Venturia inaequalis</name>
    <name type="common">Apple scab fungus</name>
    <dbReference type="NCBI Taxonomy" id="5025"/>
    <lineage>
        <taxon>Eukaryota</taxon>
        <taxon>Fungi</taxon>
        <taxon>Dikarya</taxon>
        <taxon>Ascomycota</taxon>
        <taxon>Pezizomycotina</taxon>
        <taxon>Dothideomycetes</taxon>
        <taxon>Pleosporomycetidae</taxon>
        <taxon>Venturiales</taxon>
        <taxon>Venturiaceae</taxon>
        <taxon>Venturia</taxon>
    </lineage>
</organism>
<gene>
    <name evidence="6" type="ORF">BLS_001530</name>
    <name evidence="8" type="ORF">EG327_005703</name>
    <name evidence="7" type="ORF">EG328_001409</name>
</gene>
<dbReference type="PROSITE" id="PS00626">
    <property type="entry name" value="RCC1_2"/>
    <property type="match status" value="3"/>
</dbReference>
<feature type="compositionally biased region" description="Basic and acidic residues" evidence="4">
    <location>
        <begin position="168"/>
        <end position="178"/>
    </location>
</feature>
<feature type="repeat" description="RCC1" evidence="3">
    <location>
        <begin position="346"/>
        <end position="400"/>
    </location>
</feature>
<dbReference type="EMBL" id="WNWQ01000135">
    <property type="protein sequence ID" value="KAE9977274.1"/>
    <property type="molecule type" value="Genomic_DNA"/>
</dbReference>
<feature type="compositionally biased region" description="Acidic residues" evidence="4">
    <location>
        <begin position="179"/>
        <end position="191"/>
    </location>
</feature>
<proteinExistence type="predicted"/>
<sequence length="523" mass="55934">MAPANSSRKRKATEPEHVDAPEKTTKRPRRTAAPAPAPAVVPKKAIKKTAEKSSPAPKKPAPKKPSPPPKKPVAKPKATKTTTKRVLNSPPETKLHVYVMGDGSAGELGLGATKKATDVSRPRLNALLEAAGVVDIAVGGMHCVALTADNKILSWGVNDNSALGRNTKQHEAKTRDVDAESGSDSEDDDPGLDLNPLEATPSAIPSESFPENTTFVQVAAGDSVSLALTDDGLVYGWGTFRDDKGIFGFSQIRGHEVVPEQARPVLIKGLKNIKQITCGENHALALDDKGVVWAWGCGKQDQLGRRLVGRHLENNLNPQPLNLPKKNQVEAIAAGPNHSFAVLKDGSVYSWGLNSHMQTGIPYSAAKDDDIITGPTKVKALSDIKMMSGGARHSIALNSKGELYSFGQLENSALGADWQQYEDDKKMIRRGGDLQKPKIVIQPIKVAIEDPCKFIASGPEHNIALTEKGQAYSWGFNTSFNCGQGETEGDVEMPTLIDNTAVRTQKLVWAGCGGQFSMVGSAF</sequence>
<evidence type="ECO:0000313" key="10">
    <source>
        <dbReference type="Proteomes" id="UP000490939"/>
    </source>
</evidence>
<dbReference type="Gene3D" id="2.130.10.30">
    <property type="entry name" value="Regulator of chromosome condensation 1/beta-lactamase-inhibitor protein II"/>
    <property type="match status" value="1"/>
</dbReference>
<dbReference type="OrthoDB" id="61110at2759"/>
<evidence type="ECO:0000313" key="8">
    <source>
        <dbReference type="EMBL" id="KAE9993292.1"/>
    </source>
</evidence>
<feature type="compositionally biased region" description="Pro residues" evidence="4">
    <location>
        <begin position="57"/>
        <end position="71"/>
    </location>
</feature>
<feature type="compositionally biased region" description="Basic and acidic residues" evidence="4">
    <location>
        <begin position="12"/>
        <end position="25"/>
    </location>
</feature>
<reference evidence="8 10" key="1">
    <citation type="submission" date="2019-07" db="EMBL/GenBank/DDBJ databases">
        <title>Venturia inaequalis Genome Resource.</title>
        <authorList>
            <person name="Lichtner F.J."/>
        </authorList>
    </citation>
    <scope>NUCLEOTIDE SEQUENCE [LARGE SCALE GENOMIC DNA]</scope>
    <source>
        <strain evidence="7 9">120213</strain>
        <strain evidence="6">Bline_iso_100314</strain>
        <strain evidence="8 10">DMI_063113</strain>
    </source>
</reference>
<dbReference type="SUPFAM" id="SSF50985">
    <property type="entry name" value="RCC1/BLIP-II"/>
    <property type="match status" value="1"/>
</dbReference>
<keyword evidence="10" id="KW-1185">Reference proteome</keyword>
<feature type="repeat" description="RCC1" evidence="3">
    <location>
        <begin position="150"/>
        <end position="231"/>
    </location>
</feature>
<dbReference type="PANTHER" id="PTHR45982">
    <property type="entry name" value="REGULATOR OF CHROMOSOME CONDENSATION"/>
    <property type="match status" value="1"/>
</dbReference>
<keyword evidence="1" id="KW-0344">Guanine-nucleotide releasing factor</keyword>
<dbReference type="PROSITE" id="PS50012">
    <property type="entry name" value="RCC1_3"/>
    <property type="match status" value="7"/>
</dbReference>
<dbReference type="PROSITE" id="PS00625">
    <property type="entry name" value="RCC1_1"/>
    <property type="match status" value="1"/>
</dbReference>
<comment type="caution">
    <text evidence="8">The sequence shown here is derived from an EMBL/GenBank/DDBJ whole genome shotgun (WGS) entry which is preliminary data.</text>
</comment>
<evidence type="ECO:0000256" key="3">
    <source>
        <dbReference type="PROSITE-ProRule" id="PRU00235"/>
    </source>
</evidence>